<evidence type="ECO:0000313" key="2">
    <source>
        <dbReference type="Proteomes" id="UP000192907"/>
    </source>
</evidence>
<dbReference type="InterPro" id="IPR008878">
    <property type="entry name" value="Transposase_IS66_Orf2"/>
</dbReference>
<dbReference type="PANTHER" id="PTHR36455">
    <property type="match status" value="1"/>
</dbReference>
<dbReference type="OrthoDB" id="5297136at2"/>
<keyword evidence="2" id="KW-1185">Reference proteome</keyword>
<name>A0A1Y6CR41_9BACT</name>
<dbReference type="AlphaFoldDB" id="A0A1Y6CR41"/>
<dbReference type="Proteomes" id="UP000192907">
    <property type="component" value="Unassembled WGS sequence"/>
</dbReference>
<organism evidence="1 2">
    <name type="scientific">Pseudobacteriovorax antillogorgiicola</name>
    <dbReference type="NCBI Taxonomy" id="1513793"/>
    <lineage>
        <taxon>Bacteria</taxon>
        <taxon>Pseudomonadati</taxon>
        <taxon>Bdellovibrionota</taxon>
        <taxon>Oligoflexia</taxon>
        <taxon>Oligoflexales</taxon>
        <taxon>Pseudobacteriovoracaceae</taxon>
        <taxon>Pseudobacteriovorax</taxon>
    </lineage>
</organism>
<dbReference type="NCBIfam" id="NF033819">
    <property type="entry name" value="IS66_TnpB"/>
    <property type="match status" value="1"/>
</dbReference>
<dbReference type="RefSeq" id="WP_132324323.1">
    <property type="nucleotide sequence ID" value="NZ_FWZT01000026.1"/>
</dbReference>
<protein>
    <submittedName>
        <fullName evidence="1">IS66 Orf2 like protein</fullName>
    </submittedName>
</protein>
<dbReference type="STRING" id="1513793.SAMN06296036_12612"/>
<dbReference type="PANTHER" id="PTHR36455:SF1">
    <property type="entry name" value="BLR8292 PROTEIN"/>
    <property type="match status" value="1"/>
</dbReference>
<proteinExistence type="predicted"/>
<sequence length="118" mass="13764">MKSPDQFDEILVYSEPVDMRKSYSGLSQLVQTAMGKSLFANSLFVFSNRNRNMMKCLYWRKAGFAIWGYRLEKNRFHWLKPDDNGDASLSPDQFRMLIDGCDLTAMKPHSPLELKRSF</sequence>
<dbReference type="Pfam" id="PF05717">
    <property type="entry name" value="TnpB_IS66"/>
    <property type="match status" value="1"/>
</dbReference>
<dbReference type="EMBL" id="FWZT01000026">
    <property type="protein sequence ID" value="SMF71035.1"/>
    <property type="molecule type" value="Genomic_DNA"/>
</dbReference>
<reference evidence="2" key="1">
    <citation type="submission" date="2017-04" db="EMBL/GenBank/DDBJ databases">
        <authorList>
            <person name="Varghese N."/>
            <person name="Submissions S."/>
        </authorList>
    </citation>
    <scope>NUCLEOTIDE SEQUENCE [LARGE SCALE GENOMIC DNA]</scope>
    <source>
        <strain evidence="2">RKEM611</strain>
    </source>
</reference>
<evidence type="ECO:0000313" key="1">
    <source>
        <dbReference type="EMBL" id="SMF71035.1"/>
    </source>
</evidence>
<accession>A0A1Y6CR41</accession>
<gene>
    <name evidence="1" type="ORF">SAMN06296036_12612</name>
</gene>